<feature type="transmembrane region" description="Helical" evidence="2">
    <location>
        <begin position="41"/>
        <end position="59"/>
    </location>
</feature>
<dbReference type="EMBL" id="WHWB01034110">
    <property type="protein sequence ID" value="KAJ7413867.1"/>
    <property type="molecule type" value="Genomic_DNA"/>
</dbReference>
<protein>
    <submittedName>
        <fullName evidence="3">Uncharacterized protein</fullName>
    </submittedName>
</protein>
<reference evidence="3" key="1">
    <citation type="submission" date="2019-10" db="EMBL/GenBank/DDBJ databases">
        <authorList>
            <person name="Soares A.E.R."/>
            <person name="Aleixo A."/>
            <person name="Schneider P."/>
            <person name="Miyaki C.Y."/>
            <person name="Schneider M.P."/>
            <person name="Mello C."/>
            <person name="Vasconcelos A.T.R."/>
        </authorList>
    </citation>
    <scope>NUCLEOTIDE SEQUENCE</scope>
    <source>
        <tissue evidence="3">Muscle</tissue>
    </source>
</reference>
<name>A0ABQ9D2V0_9PASS</name>
<organism evidence="3 4">
    <name type="scientific">Willisornis vidua</name>
    <name type="common">Xingu scale-backed antbird</name>
    <dbReference type="NCBI Taxonomy" id="1566151"/>
    <lineage>
        <taxon>Eukaryota</taxon>
        <taxon>Metazoa</taxon>
        <taxon>Chordata</taxon>
        <taxon>Craniata</taxon>
        <taxon>Vertebrata</taxon>
        <taxon>Euteleostomi</taxon>
        <taxon>Archelosauria</taxon>
        <taxon>Archosauria</taxon>
        <taxon>Dinosauria</taxon>
        <taxon>Saurischia</taxon>
        <taxon>Theropoda</taxon>
        <taxon>Coelurosauria</taxon>
        <taxon>Aves</taxon>
        <taxon>Neognathae</taxon>
        <taxon>Neoaves</taxon>
        <taxon>Telluraves</taxon>
        <taxon>Australaves</taxon>
        <taxon>Passeriformes</taxon>
        <taxon>Thamnophilidae</taxon>
        <taxon>Willisornis</taxon>
    </lineage>
</organism>
<proteinExistence type="predicted"/>
<evidence type="ECO:0000313" key="3">
    <source>
        <dbReference type="EMBL" id="KAJ7413867.1"/>
    </source>
</evidence>
<evidence type="ECO:0000256" key="2">
    <source>
        <dbReference type="SAM" id="Phobius"/>
    </source>
</evidence>
<evidence type="ECO:0000313" key="4">
    <source>
        <dbReference type="Proteomes" id="UP001145742"/>
    </source>
</evidence>
<feature type="compositionally biased region" description="Low complexity" evidence="1">
    <location>
        <begin position="15"/>
        <end position="34"/>
    </location>
</feature>
<gene>
    <name evidence="3" type="ORF">WISP_87914</name>
</gene>
<keyword evidence="4" id="KW-1185">Reference proteome</keyword>
<evidence type="ECO:0000256" key="1">
    <source>
        <dbReference type="SAM" id="MobiDB-lite"/>
    </source>
</evidence>
<dbReference type="Proteomes" id="UP001145742">
    <property type="component" value="Unassembled WGS sequence"/>
</dbReference>
<sequence length="160" mass="17179">MATIQISKDLPGNFPPSSSSARPNSSRSNTSRFSTSRRERSSISIIFGIILLLACSVTSTSPKDSPSKLIPTSPLPVPNWTGQDVKNVLYTAARENGPSRSLWQKLPGETQGRPLGFWSRGYKGSEASYIPTEKEILAAYEGVQAASEVIGAEAQLLLAP</sequence>
<feature type="region of interest" description="Disordered" evidence="1">
    <location>
        <begin position="1"/>
        <end position="35"/>
    </location>
</feature>
<keyword evidence="2" id="KW-0472">Membrane</keyword>
<accession>A0ABQ9D2V0</accession>
<keyword evidence="2" id="KW-0812">Transmembrane</keyword>
<comment type="caution">
    <text evidence="3">The sequence shown here is derived from an EMBL/GenBank/DDBJ whole genome shotgun (WGS) entry which is preliminary data.</text>
</comment>
<keyword evidence="2" id="KW-1133">Transmembrane helix</keyword>